<gene>
    <name evidence="1" type="ORF">R1flu_008334</name>
</gene>
<keyword evidence="2" id="KW-1185">Reference proteome</keyword>
<dbReference type="AlphaFoldDB" id="A0ABD1YBE4"/>
<evidence type="ECO:0000313" key="1">
    <source>
        <dbReference type="EMBL" id="KAL2624089.1"/>
    </source>
</evidence>
<sequence>MAAYRSRDVHCASLGRVTDVQGSDARRDPVANGATAIALAVLRCVDYWVTMIIPIGVQTLQCGNQTRTSKRLSGSVDLESGFSFQMGTSSVPLRVPAWYMQPPGMLVSSKRKQLFEDFGTWYFRKMKGRIAVSIWVLPLHDPLDALTRDRSERGLGLSSLPYATVTPIRFRSGVSTANEPAFVMW</sequence>
<reference evidence="1 2" key="1">
    <citation type="submission" date="2024-09" db="EMBL/GenBank/DDBJ databases">
        <title>Chromosome-scale assembly of Riccia fluitans.</title>
        <authorList>
            <person name="Paukszto L."/>
            <person name="Sawicki J."/>
            <person name="Karawczyk K."/>
            <person name="Piernik-Szablinska J."/>
            <person name="Szczecinska M."/>
            <person name="Mazdziarz M."/>
        </authorList>
    </citation>
    <scope>NUCLEOTIDE SEQUENCE [LARGE SCALE GENOMIC DNA]</scope>
    <source>
        <strain evidence="1">Rf_01</strain>
        <tissue evidence="1">Aerial parts of the thallus</tissue>
    </source>
</reference>
<name>A0ABD1YBE4_9MARC</name>
<comment type="caution">
    <text evidence="1">The sequence shown here is derived from an EMBL/GenBank/DDBJ whole genome shotgun (WGS) entry which is preliminary data.</text>
</comment>
<dbReference type="EMBL" id="JBHFFA010000005">
    <property type="protein sequence ID" value="KAL2624089.1"/>
    <property type="molecule type" value="Genomic_DNA"/>
</dbReference>
<evidence type="ECO:0000313" key="2">
    <source>
        <dbReference type="Proteomes" id="UP001605036"/>
    </source>
</evidence>
<accession>A0ABD1YBE4</accession>
<proteinExistence type="predicted"/>
<protein>
    <submittedName>
        <fullName evidence="1">Uncharacterized protein</fullName>
    </submittedName>
</protein>
<organism evidence="1 2">
    <name type="scientific">Riccia fluitans</name>
    <dbReference type="NCBI Taxonomy" id="41844"/>
    <lineage>
        <taxon>Eukaryota</taxon>
        <taxon>Viridiplantae</taxon>
        <taxon>Streptophyta</taxon>
        <taxon>Embryophyta</taxon>
        <taxon>Marchantiophyta</taxon>
        <taxon>Marchantiopsida</taxon>
        <taxon>Marchantiidae</taxon>
        <taxon>Marchantiales</taxon>
        <taxon>Ricciaceae</taxon>
        <taxon>Riccia</taxon>
    </lineage>
</organism>
<dbReference type="Proteomes" id="UP001605036">
    <property type="component" value="Unassembled WGS sequence"/>
</dbReference>